<evidence type="ECO:0000256" key="10">
    <source>
        <dbReference type="ARBA" id="ARBA00022737"/>
    </source>
</evidence>
<dbReference type="InterPro" id="IPR003591">
    <property type="entry name" value="Leu-rich_rpt_typical-subtyp"/>
</dbReference>
<evidence type="ECO:0000256" key="8">
    <source>
        <dbReference type="ARBA" id="ARBA00022692"/>
    </source>
</evidence>
<dbReference type="Pfam" id="PF13855">
    <property type="entry name" value="LRR_8"/>
    <property type="match status" value="1"/>
</dbReference>
<dbReference type="Proteomes" id="UP000838412">
    <property type="component" value="Chromosome 2"/>
</dbReference>
<evidence type="ECO:0000256" key="16">
    <source>
        <dbReference type="ARBA" id="ARBA00023180"/>
    </source>
</evidence>
<dbReference type="GO" id="GO:0005886">
    <property type="term" value="C:plasma membrane"/>
    <property type="evidence" value="ECO:0007669"/>
    <property type="project" value="TreeGrafter"/>
</dbReference>
<keyword evidence="5" id="KW-0964">Secreted</keyword>
<feature type="region of interest" description="Disordered" evidence="18">
    <location>
        <begin position="1268"/>
        <end position="1292"/>
    </location>
</feature>
<proteinExistence type="inferred from homology"/>
<keyword evidence="7" id="KW-0433">Leucine-rich repeat</keyword>
<dbReference type="EMBL" id="OV696687">
    <property type="protein sequence ID" value="CAH1252907.1"/>
    <property type="molecule type" value="Genomic_DNA"/>
</dbReference>
<feature type="chain" id="PRO_5035445212" evidence="19">
    <location>
        <begin position="21"/>
        <end position="1497"/>
    </location>
</feature>
<evidence type="ECO:0000313" key="22">
    <source>
        <dbReference type="Proteomes" id="UP000838412"/>
    </source>
</evidence>
<dbReference type="GO" id="GO:0038023">
    <property type="term" value="F:signaling receptor activity"/>
    <property type="evidence" value="ECO:0007669"/>
    <property type="project" value="TreeGrafter"/>
</dbReference>
<dbReference type="SMART" id="SM00082">
    <property type="entry name" value="LRRCT"/>
    <property type="match status" value="1"/>
</dbReference>
<dbReference type="GO" id="GO:0007399">
    <property type="term" value="P:nervous system development"/>
    <property type="evidence" value="ECO:0007669"/>
    <property type="project" value="UniProtKB-ARBA"/>
</dbReference>
<dbReference type="GO" id="GO:0005576">
    <property type="term" value="C:extracellular region"/>
    <property type="evidence" value="ECO:0007669"/>
    <property type="project" value="UniProtKB-SubCell"/>
</dbReference>
<keyword evidence="9 19" id="KW-0732">Signal</keyword>
<organism evidence="21 22">
    <name type="scientific">Branchiostoma lanceolatum</name>
    <name type="common">Common lancelet</name>
    <name type="synonym">Amphioxus lanceolatum</name>
    <dbReference type="NCBI Taxonomy" id="7740"/>
    <lineage>
        <taxon>Eukaryota</taxon>
        <taxon>Metazoa</taxon>
        <taxon>Chordata</taxon>
        <taxon>Cephalochordata</taxon>
        <taxon>Leptocardii</taxon>
        <taxon>Amphioxiformes</taxon>
        <taxon>Branchiostomatidae</taxon>
        <taxon>Branchiostoma</taxon>
    </lineage>
</organism>
<keyword evidence="14" id="KW-1015">Disulfide bond</keyword>
<keyword evidence="11" id="KW-0391">Immunity</keyword>
<evidence type="ECO:0000256" key="2">
    <source>
        <dbReference type="ARBA" id="ARBA00004613"/>
    </source>
</evidence>
<keyword evidence="13" id="KW-0472">Membrane</keyword>
<evidence type="ECO:0000259" key="20">
    <source>
        <dbReference type="PROSITE" id="PS50104"/>
    </source>
</evidence>
<dbReference type="PROSITE" id="PS51450">
    <property type="entry name" value="LRR"/>
    <property type="match status" value="2"/>
</dbReference>
<dbReference type="Gene3D" id="3.40.50.10140">
    <property type="entry name" value="Toll/interleukin-1 receptor homology (TIR) domain"/>
    <property type="match status" value="1"/>
</dbReference>
<evidence type="ECO:0000256" key="19">
    <source>
        <dbReference type="SAM" id="SignalP"/>
    </source>
</evidence>
<dbReference type="InterPro" id="IPR035897">
    <property type="entry name" value="Toll_tir_struct_dom_sf"/>
</dbReference>
<name>A0A8K0EJ17_BRALA</name>
<protein>
    <submittedName>
        <fullName evidence="21">TLR4 protein</fullName>
    </submittedName>
</protein>
<evidence type="ECO:0000256" key="1">
    <source>
        <dbReference type="ARBA" id="ARBA00004479"/>
    </source>
</evidence>
<feature type="domain" description="TIR" evidence="20">
    <location>
        <begin position="1127"/>
        <end position="1264"/>
    </location>
</feature>
<keyword evidence="6" id="KW-0399">Innate immunity</keyword>
<evidence type="ECO:0000256" key="13">
    <source>
        <dbReference type="ARBA" id="ARBA00023136"/>
    </source>
</evidence>
<dbReference type="SMART" id="SM00369">
    <property type="entry name" value="LRR_TYP"/>
    <property type="match status" value="7"/>
</dbReference>
<dbReference type="InterPro" id="IPR026906">
    <property type="entry name" value="LRR_5"/>
</dbReference>
<dbReference type="SUPFAM" id="SSF52047">
    <property type="entry name" value="RNI-like"/>
    <property type="match status" value="1"/>
</dbReference>
<dbReference type="PANTHER" id="PTHR24365:SF541">
    <property type="entry name" value="PROTEIN TOLL-RELATED"/>
    <property type="match status" value="1"/>
</dbReference>
<evidence type="ECO:0000313" key="21">
    <source>
        <dbReference type="EMBL" id="CAH1252907.1"/>
    </source>
</evidence>
<keyword evidence="22" id="KW-1185">Reference proteome</keyword>
<dbReference type="PRINTS" id="PR01537">
    <property type="entry name" value="INTRLKN1R1F"/>
</dbReference>
<comment type="subcellular location">
    <subcellularLocation>
        <location evidence="1">Membrane</location>
        <topology evidence="1">Single-pass type I membrane protein</topology>
    </subcellularLocation>
    <subcellularLocation>
        <location evidence="2">Secreted</location>
    </subcellularLocation>
</comment>
<evidence type="ECO:0000256" key="9">
    <source>
        <dbReference type="ARBA" id="ARBA00022729"/>
    </source>
</evidence>
<dbReference type="SUPFAM" id="SSF52200">
    <property type="entry name" value="Toll/Interleukin receptor TIR domain"/>
    <property type="match status" value="1"/>
</dbReference>
<evidence type="ECO:0000256" key="12">
    <source>
        <dbReference type="ARBA" id="ARBA00022989"/>
    </source>
</evidence>
<keyword evidence="12" id="KW-1133">Transmembrane helix</keyword>
<gene>
    <name evidence="21" type="primary">TLR4</name>
    <name evidence="21" type="ORF">BLAG_LOCUS12849</name>
</gene>
<dbReference type="FunFam" id="3.80.10.10:FF:000002">
    <property type="entry name" value="Slit guidance ligand 2"/>
    <property type="match status" value="1"/>
</dbReference>
<feature type="compositionally biased region" description="Acidic residues" evidence="18">
    <location>
        <begin position="1274"/>
        <end position="1291"/>
    </location>
</feature>
<keyword evidence="15" id="KW-0675">Receptor</keyword>
<dbReference type="SMART" id="SM00255">
    <property type="entry name" value="TIR"/>
    <property type="match status" value="1"/>
</dbReference>
<feature type="signal peptide" evidence="19">
    <location>
        <begin position="1"/>
        <end position="20"/>
    </location>
</feature>
<keyword evidence="10" id="KW-0677">Repeat</keyword>
<dbReference type="GO" id="GO:0007165">
    <property type="term" value="P:signal transduction"/>
    <property type="evidence" value="ECO:0007669"/>
    <property type="project" value="InterPro"/>
</dbReference>
<reference evidence="21" key="1">
    <citation type="submission" date="2022-01" db="EMBL/GenBank/DDBJ databases">
        <authorList>
            <person name="Braso-Vives M."/>
        </authorList>
    </citation>
    <scope>NUCLEOTIDE SEQUENCE</scope>
</reference>
<dbReference type="PROSITE" id="PS50104">
    <property type="entry name" value="TIR"/>
    <property type="match status" value="1"/>
</dbReference>
<dbReference type="Pfam" id="PF13676">
    <property type="entry name" value="TIR_2"/>
    <property type="match status" value="1"/>
</dbReference>
<keyword evidence="16" id="KW-0325">Glycoprotein</keyword>
<dbReference type="PANTHER" id="PTHR24365">
    <property type="entry name" value="TOLL-LIKE RECEPTOR"/>
    <property type="match status" value="1"/>
</dbReference>
<dbReference type="InterPro" id="IPR001611">
    <property type="entry name" value="Leu-rich_rpt"/>
</dbReference>
<keyword evidence="8" id="KW-0812">Transmembrane</keyword>
<dbReference type="InterPro" id="IPR000157">
    <property type="entry name" value="TIR_dom"/>
</dbReference>
<dbReference type="InterPro" id="IPR032675">
    <property type="entry name" value="LRR_dom_sf"/>
</dbReference>
<accession>A0A8K0EJ17</accession>
<comment type="similarity">
    <text evidence="3">Belongs to the Toll-like receptor family.</text>
</comment>
<evidence type="ECO:0000256" key="7">
    <source>
        <dbReference type="ARBA" id="ARBA00022614"/>
    </source>
</evidence>
<dbReference type="InterPro" id="IPR000483">
    <property type="entry name" value="Cys-rich_flank_reg_C"/>
</dbReference>
<keyword evidence="17" id="KW-0395">Inflammatory response</keyword>
<evidence type="ECO:0000256" key="4">
    <source>
        <dbReference type="ARBA" id="ARBA00022473"/>
    </source>
</evidence>
<dbReference type="SUPFAM" id="SSF52058">
    <property type="entry name" value="L domain-like"/>
    <property type="match status" value="2"/>
</dbReference>
<keyword evidence="4" id="KW-0217">Developmental protein</keyword>
<evidence type="ECO:0000256" key="11">
    <source>
        <dbReference type="ARBA" id="ARBA00022859"/>
    </source>
</evidence>
<evidence type="ECO:0000256" key="14">
    <source>
        <dbReference type="ARBA" id="ARBA00023157"/>
    </source>
</evidence>
<evidence type="ECO:0000256" key="15">
    <source>
        <dbReference type="ARBA" id="ARBA00023170"/>
    </source>
</evidence>
<dbReference type="Pfam" id="PF13306">
    <property type="entry name" value="LRR_5"/>
    <property type="match status" value="3"/>
</dbReference>
<evidence type="ECO:0000256" key="6">
    <source>
        <dbReference type="ARBA" id="ARBA00022588"/>
    </source>
</evidence>
<evidence type="ECO:0000256" key="5">
    <source>
        <dbReference type="ARBA" id="ARBA00022525"/>
    </source>
</evidence>
<dbReference type="GO" id="GO:0045087">
    <property type="term" value="P:innate immune response"/>
    <property type="evidence" value="ECO:0007669"/>
    <property type="project" value="UniProtKB-KW"/>
</dbReference>
<evidence type="ECO:0000256" key="18">
    <source>
        <dbReference type="SAM" id="MobiDB-lite"/>
    </source>
</evidence>
<dbReference type="InterPro" id="IPR000372">
    <property type="entry name" value="LRRNT"/>
</dbReference>
<sequence length="1497" mass="170554">MERKILTSVISAIFICGVSMSPDISCDILGGTSDSTIYTYNCTLCTDNPFRYCLYRDYCRSTTLDSFFNRQKFSTLVTCCADPTWAEDTLQNRSIAVEELYMWECHDSNSTVSFLRNIRGLKRLSFHIHYSVDKITTNFFPDMSDLVVLDLTAFGTLTLESNSFRGLSNVQNATITCKNDIFVKPRTFDGMVSLQSLTMISENWILHLPEQPFTGLLSIKTLTLETGDCSPPPNVSQVTFYDIARTIQNINLTGISVTGPAFAGCTNLSSVEWSNKWSEYRCNSRSGPDISPQAFQGAPSMESISLHSISLQSIRGRMFEGLHDLVNLSIEFADFSGIKYLPSDMFVGLSSVRHIWLDGSPELPGNIFQGLTYLREIRIENMVAHAIVNSSGKFCYTDFQHLFSKLESLEIVRLIDSPIECETLPTLTFSNLPSLKEVHLIGTRPLKFLPIRFFHDVPILHTFKYTERTPRSTAQVTLPPLFFAGLNIEAIDLSRQSFLNISRYLFQSLTSLQSLYMAGCLFDEESVSAVETLFSGLTSLKHLDVSFESIEYRSYTNFPLLNNMFKDLVSLQTLRMTGWTSSLQRRPIPSMLFKGLFSLTVLHLPDLWSSSARESVQLPQNLFDDLVNLEYLNLEYVPVQSLDKDTFKKLTNLRQLYLNNTLLTQKGLSTLPFSHLKSLEILSLRSVPLDELSQDLFVGADNLSMINLIGCPFPTIKSGTFRHLKNLTSLEIPLPRTIEKGAFDFENQRGVHIYLVPVDLSFYTSSFPDDFSQLFSNQTLMEKSSIQIDFVGEYICDCKMATLSVSYRRNQTLTRRIMPRVDGLSCIWKNDGASVDYNPSNNIALRCPVSGPSCPERCYCRTSTIVAEAFCSDRGFTEVPDRFPDDTSLVRLDLNSIQYVQPLAFESAPNLLILNLSTNAIREINGSAFLGLHRLAELYLDGNELSHVPMDLLQSPVNLRVLWLNNNNLLDLPSTLFREQTIFFRVLRLDRNNLTTLSTGIFSNRTSLTKLSLVNNKFDCDCHLLWLKTWMLQRRRVIDEIKSVTCRSRGNAKDKYILKPIIDLPDNAFICGDESTYNPLVWVAAPGGLAIFLLLILGVFKCRKNVRVWVYARYRRGLRHLEQEPEKTYDIYVSYCVEDEEFVDREVVRVLEDMDPPYKVCLRNRDFIPGHNNIQQAADSITSSRRTLLVLTERFLQDRWCLWEFQVAHQQAVTDQAYRLIIVIMDDLPLEACDDVMDLKQYLTANKYLLWGELLFWDKLRQAVPPPGVRGEVDGVEEEEGGGNNDSDESDCEAHGYHQLERTHVNDFEPTGDKVPIADPAQFFRYHGSDYYVCCADMDANTLVLAKSKDISKTRKAPFFGEVTFIADLLCKALPDVKTVFLYRGLAGTVDSYAHMIAGGSYWKYWLLTAFKLDHVESRRIATMGISRPWENTMFASLPVPHGIVWFATCVWLELMQKAVQMTDHGSTQRFHVVLRYEELRVYKEAMVLKPWCQIQQ</sequence>
<evidence type="ECO:0000256" key="3">
    <source>
        <dbReference type="ARBA" id="ARBA00009634"/>
    </source>
</evidence>
<dbReference type="Gene3D" id="3.80.10.10">
    <property type="entry name" value="Ribonuclease Inhibitor"/>
    <property type="match status" value="5"/>
</dbReference>
<dbReference type="OrthoDB" id="10051735at2759"/>
<dbReference type="SMART" id="SM00013">
    <property type="entry name" value="LRRNT"/>
    <property type="match status" value="1"/>
</dbReference>
<evidence type="ECO:0000256" key="17">
    <source>
        <dbReference type="ARBA" id="ARBA00023198"/>
    </source>
</evidence>